<dbReference type="OMA" id="MKARWAS"/>
<dbReference type="HOGENOM" id="CLU_325973_0_0_1"/>
<proteinExistence type="predicted"/>
<feature type="compositionally biased region" description="Basic and acidic residues" evidence="1">
    <location>
        <begin position="81"/>
        <end position="103"/>
    </location>
</feature>
<dbReference type="EMBL" id="KB707241">
    <property type="protein sequence ID" value="EMR63301.1"/>
    <property type="molecule type" value="Genomic_DNA"/>
</dbReference>
<dbReference type="eggNOG" id="ENOG502S03E">
    <property type="taxonomic scope" value="Eukaryota"/>
</dbReference>
<dbReference type="KEGG" id="ela:UCREL1_9753"/>
<feature type="region of interest" description="Disordered" evidence="1">
    <location>
        <begin position="449"/>
        <end position="884"/>
    </location>
</feature>
<dbReference type="AlphaFoldDB" id="M7T0D1"/>
<feature type="compositionally biased region" description="Low complexity" evidence="1">
    <location>
        <begin position="730"/>
        <end position="751"/>
    </location>
</feature>
<feature type="compositionally biased region" description="Pro residues" evidence="1">
    <location>
        <begin position="576"/>
        <end position="588"/>
    </location>
</feature>
<feature type="compositionally biased region" description="Basic residues" evidence="1">
    <location>
        <begin position="706"/>
        <end position="715"/>
    </location>
</feature>
<evidence type="ECO:0000313" key="3">
    <source>
        <dbReference type="Proteomes" id="UP000012174"/>
    </source>
</evidence>
<keyword evidence="3" id="KW-1185">Reference proteome</keyword>
<feature type="region of interest" description="Disordered" evidence="1">
    <location>
        <begin position="1"/>
        <end position="184"/>
    </location>
</feature>
<gene>
    <name evidence="2" type="ORF">UCREL1_9753</name>
</gene>
<feature type="compositionally biased region" description="Low complexity" evidence="1">
    <location>
        <begin position="158"/>
        <end position="174"/>
    </location>
</feature>
<dbReference type="OrthoDB" id="4115400at2759"/>
<sequence>MYSSSFSFETPSPSHPRDGRKRAHRQIDGADASPEDAESKGGRSLRKRTRVDYSFDQTDYEEAIGLKSTPTTSRSSKKRKSDVAFHDDDLDKEAEARVKRRASEQPQSAPRRRGPAKRSTIGVLPAYVSDPQIDDVEVQDTIEVGGHHSSHSDDSPQRRTSTSSSRADSSSSQQNATEDTVVVQETPGEVFHVAETPAVNLPERKAPITETLAPEVKIPEGGQSTIVSHQEDIDVLEHLTPYIDGAVSLYPTIQLDAEPDPEQDVTQDDVAQQEDAIEDAIDAAAVAEDETPAGSPRAIETRANSPAPESDVNDIAPVPKQFRYKQLRSASEFTDLFTDFQSLPPDELRRRLEVVNDSLFTWQEEYNTLKKLTDDEDNAHRYRQEEASYLHRQKMAVSKDPDAILIQKDFVVRGVRAEKPDPYIAYAKQQDRIMANAYLFEYDDRESKIGQQDPIAQRAGAGKGRLRDRPKPTAKAVEADDANVVTGKRTRKAPVLFDGGDATSRGSTPVPAPARGRRRGGQAAKENDDAQPAPPTSQPTPTPQSSQNQSVEQETPKKKGKGGRPRKNPVPATIPEDPPTPTSKPAPEPQLQTDAAVTGEKRSRKRRRKAQDEEEEPAANGTTQETTPKSASRRRNSRMNEIPTGSFYTSSMNSTTGPEDYRPQTASSTATVDTVTSNYQLREKRRTNFSSFNDDDQPAEEEKTPRPKRVRRAPKKIQSEDFAPFHESMPTLAPAPIPTSTTSTTAPAVQLPAPPAPTVPKPPTRIKIKTYHPAAPISAPASAPSSEQASLAPSSDVTPPLSANGVSADGENGDNGNSPNSEGPKDYSTMTKSEKMSYSMKARWASGSMSPAVVKRRATLAAKKQAATRPLAPGQAPDASATGQ</sequence>
<organism evidence="2 3">
    <name type="scientific">Eutypa lata (strain UCR-EL1)</name>
    <name type="common">Grapevine dieback disease fungus</name>
    <name type="synonym">Eutypa armeniacae</name>
    <dbReference type="NCBI Taxonomy" id="1287681"/>
    <lineage>
        <taxon>Eukaryota</taxon>
        <taxon>Fungi</taxon>
        <taxon>Dikarya</taxon>
        <taxon>Ascomycota</taxon>
        <taxon>Pezizomycotina</taxon>
        <taxon>Sordariomycetes</taxon>
        <taxon>Xylariomycetidae</taxon>
        <taxon>Xylariales</taxon>
        <taxon>Diatrypaceae</taxon>
        <taxon>Eutypa</taxon>
    </lineage>
</organism>
<dbReference type="STRING" id="1287681.M7T0D1"/>
<feature type="compositionally biased region" description="Low complexity" evidence="1">
    <location>
        <begin position="665"/>
        <end position="677"/>
    </location>
</feature>
<feature type="compositionally biased region" description="Polar residues" evidence="1">
    <location>
        <begin position="646"/>
        <end position="657"/>
    </location>
</feature>
<dbReference type="Proteomes" id="UP000012174">
    <property type="component" value="Unassembled WGS sequence"/>
</dbReference>
<feature type="compositionally biased region" description="Polar residues" evidence="1">
    <location>
        <begin position="620"/>
        <end position="630"/>
    </location>
</feature>
<evidence type="ECO:0000313" key="2">
    <source>
        <dbReference type="EMBL" id="EMR63301.1"/>
    </source>
</evidence>
<feature type="region of interest" description="Disordered" evidence="1">
    <location>
        <begin position="287"/>
        <end position="314"/>
    </location>
</feature>
<reference evidence="3" key="1">
    <citation type="journal article" date="2013" name="Genome Announc.">
        <title>Draft genome sequence of the grapevine dieback fungus Eutypa lata UCR-EL1.</title>
        <authorList>
            <person name="Blanco-Ulate B."/>
            <person name="Rolshausen P.E."/>
            <person name="Cantu D."/>
        </authorList>
    </citation>
    <scope>NUCLEOTIDE SEQUENCE [LARGE SCALE GENOMIC DNA]</scope>
    <source>
        <strain evidence="3">UCR-EL1</strain>
    </source>
</reference>
<name>M7T0D1_EUTLA</name>
<accession>M7T0D1</accession>
<feature type="compositionally biased region" description="Basic residues" evidence="1">
    <location>
        <begin position="558"/>
        <end position="567"/>
    </location>
</feature>
<evidence type="ECO:0000256" key="1">
    <source>
        <dbReference type="SAM" id="MobiDB-lite"/>
    </source>
</evidence>
<feature type="compositionally biased region" description="Low complexity" evidence="1">
    <location>
        <begin position="773"/>
        <end position="795"/>
    </location>
</feature>
<protein>
    <submittedName>
        <fullName evidence="2">Uncharacterized protein</fullName>
    </submittedName>
</protein>
<feature type="compositionally biased region" description="Pro residues" evidence="1">
    <location>
        <begin position="532"/>
        <end position="542"/>
    </location>
</feature>
<feature type="compositionally biased region" description="Low complexity" evidence="1">
    <location>
        <begin position="1"/>
        <end position="12"/>
    </location>
</feature>
<feature type="compositionally biased region" description="Pro residues" evidence="1">
    <location>
        <begin position="752"/>
        <end position="763"/>
    </location>
</feature>